<feature type="site" description="Positions MEP for the nucleophilic attack" evidence="7">
    <location>
        <position position="157"/>
    </location>
</feature>
<dbReference type="OrthoDB" id="9806837at2"/>
<feature type="site" description="Transition state stabilizer" evidence="7">
    <location>
        <position position="16"/>
    </location>
</feature>
<evidence type="ECO:0000256" key="2">
    <source>
        <dbReference type="ARBA" id="ARBA00004787"/>
    </source>
</evidence>
<dbReference type="InterPro" id="IPR029044">
    <property type="entry name" value="Nucleotide-diphossugar_trans"/>
</dbReference>
<dbReference type="InterPro" id="IPR018294">
    <property type="entry name" value="ISPD_synthase_CS"/>
</dbReference>
<keyword evidence="4 7" id="KW-0808">Transferase</keyword>
<protein>
    <recommendedName>
        <fullName evidence="7">2-C-methyl-D-erythritol 4-phosphate cytidylyltransferase</fullName>
        <ecNumber evidence="7">2.7.7.60</ecNumber>
    </recommendedName>
    <alternativeName>
        <fullName evidence="7">4-diphosphocytidyl-2C-methyl-D-erythritol synthase</fullName>
    </alternativeName>
    <alternativeName>
        <fullName evidence="7">MEP cytidylyltransferase</fullName>
        <shortName evidence="7">MCT</shortName>
    </alternativeName>
</protein>
<evidence type="ECO:0000256" key="4">
    <source>
        <dbReference type="ARBA" id="ARBA00022679"/>
    </source>
</evidence>
<dbReference type="NCBIfam" id="NF001183">
    <property type="entry name" value="PRK00155.1-3"/>
    <property type="match status" value="1"/>
</dbReference>
<evidence type="ECO:0000313" key="9">
    <source>
        <dbReference type="Proteomes" id="UP000266301"/>
    </source>
</evidence>
<sequence length="237" mass="26754">MKKNYAIVLAAGKGTRMGSRVNKQFLNLDDRPVLYYSLHEFSKNKLIHGIILVCGEDKIEYCRENVIKRFKIGKIVDIVKGGTERQDSVLNGLDAVPSHECNIVLIHDAARPFVEDNIIKNGIKYAERYGASACGIRPKDTIKIADKLGFSLGTLDRSKLFCVQTPQCFNYDMILDCHRKLKEDGIKVTDDTAVIEHYGNKVYLYDGSYNNIKITTPEDMIIANSVIEKYQSLTLNV</sequence>
<evidence type="ECO:0000313" key="8">
    <source>
        <dbReference type="EMBL" id="AYD39231.1"/>
    </source>
</evidence>
<gene>
    <name evidence="7 8" type="primary">ispD</name>
    <name evidence="8" type="ORF">D4Z93_01185</name>
</gene>
<dbReference type="PANTHER" id="PTHR32125:SF4">
    <property type="entry name" value="2-C-METHYL-D-ERYTHRITOL 4-PHOSPHATE CYTIDYLYLTRANSFERASE, CHLOROPLASTIC"/>
    <property type="match status" value="1"/>
</dbReference>
<dbReference type="HAMAP" id="MF_00108">
    <property type="entry name" value="IspD"/>
    <property type="match status" value="1"/>
</dbReference>
<feature type="site" description="Positions MEP for the nucleophilic attack" evidence="7">
    <location>
        <position position="213"/>
    </location>
</feature>
<evidence type="ECO:0000256" key="3">
    <source>
        <dbReference type="ARBA" id="ARBA00009789"/>
    </source>
</evidence>
<comment type="similarity">
    <text evidence="3 7">Belongs to the IspD/TarI cytidylyltransferase family. IspD subfamily.</text>
</comment>
<dbReference type="SUPFAM" id="SSF53448">
    <property type="entry name" value="Nucleotide-diphospho-sugar transferases"/>
    <property type="match status" value="1"/>
</dbReference>
<dbReference type="GO" id="GO:0019288">
    <property type="term" value="P:isopentenyl diphosphate biosynthetic process, methylerythritol 4-phosphate pathway"/>
    <property type="evidence" value="ECO:0007669"/>
    <property type="project" value="UniProtKB-UniRule"/>
</dbReference>
<keyword evidence="9" id="KW-1185">Reference proteome</keyword>
<reference evidence="8 9" key="1">
    <citation type="journal article" date="2019" name="Int. J. Syst. Evol. Microbiol.">
        <title>Clostridium fermenticellae sp. nov., isolated from the mud in a fermentation cellar for the production of the Chinese liquor, baijiu.</title>
        <authorList>
            <person name="Xu P.X."/>
            <person name="Chai L.J."/>
            <person name="Qiu T."/>
            <person name="Zhang X.J."/>
            <person name="Lu Z.M."/>
            <person name="Xiao C."/>
            <person name="Wang S.T."/>
            <person name="Shen C.H."/>
            <person name="Shi J.S."/>
            <person name="Xu Z.H."/>
        </authorList>
    </citation>
    <scope>NUCLEOTIDE SEQUENCE [LARGE SCALE GENOMIC DNA]</scope>
    <source>
        <strain evidence="8 9">JN500901</strain>
    </source>
</reference>
<keyword evidence="6 7" id="KW-0414">Isoprene biosynthesis</keyword>
<dbReference type="CDD" id="cd02516">
    <property type="entry name" value="CDP-ME_synthetase"/>
    <property type="match status" value="1"/>
</dbReference>
<dbReference type="EC" id="2.7.7.60" evidence="7"/>
<evidence type="ECO:0000256" key="1">
    <source>
        <dbReference type="ARBA" id="ARBA00001282"/>
    </source>
</evidence>
<dbReference type="Gene3D" id="3.90.550.10">
    <property type="entry name" value="Spore Coat Polysaccharide Biosynthesis Protein SpsA, Chain A"/>
    <property type="match status" value="1"/>
</dbReference>
<dbReference type="AlphaFoldDB" id="A0A386H0M6"/>
<dbReference type="InterPro" id="IPR001228">
    <property type="entry name" value="IspD"/>
</dbReference>
<evidence type="ECO:0000256" key="7">
    <source>
        <dbReference type="HAMAP-Rule" id="MF_00108"/>
    </source>
</evidence>
<comment type="pathway">
    <text evidence="2 7">Isoprenoid biosynthesis; isopentenyl diphosphate biosynthesis via DXP pathway; isopentenyl diphosphate from 1-deoxy-D-xylulose 5-phosphate: step 2/6.</text>
</comment>
<dbReference type="GO" id="GO:0050518">
    <property type="term" value="F:2-C-methyl-D-erythritol 4-phosphate cytidylyltransferase activity"/>
    <property type="evidence" value="ECO:0007669"/>
    <property type="project" value="UniProtKB-UniRule"/>
</dbReference>
<dbReference type="KEGG" id="cfer:D4Z93_01185"/>
<dbReference type="Proteomes" id="UP000266301">
    <property type="component" value="Chromosome"/>
</dbReference>
<dbReference type="Pfam" id="PF01128">
    <property type="entry name" value="IspD"/>
    <property type="match status" value="1"/>
</dbReference>
<evidence type="ECO:0000256" key="6">
    <source>
        <dbReference type="ARBA" id="ARBA00023229"/>
    </source>
</evidence>
<dbReference type="NCBIfam" id="TIGR00453">
    <property type="entry name" value="ispD"/>
    <property type="match status" value="1"/>
</dbReference>
<evidence type="ECO:0000256" key="5">
    <source>
        <dbReference type="ARBA" id="ARBA00022695"/>
    </source>
</evidence>
<dbReference type="EMBL" id="CP032416">
    <property type="protein sequence ID" value="AYD39231.1"/>
    <property type="molecule type" value="Genomic_DNA"/>
</dbReference>
<comment type="catalytic activity">
    <reaction evidence="1 7">
        <text>2-C-methyl-D-erythritol 4-phosphate + CTP + H(+) = 4-CDP-2-C-methyl-D-erythritol + diphosphate</text>
        <dbReference type="Rhea" id="RHEA:13429"/>
        <dbReference type="ChEBI" id="CHEBI:15378"/>
        <dbReference type="ChEBI" id="CHEBI:33019"/>
        <dbReference type="ChEBI" id="CHEBI:37563"/>
        <dbReference type="ChEBI" id="CHEBI:57823"/>
        <dbReference type="ChEBI" id="CHEBI:58262"/>
        <dbReference type="EC" id="2.7.7.60"/>
    </reaction>
</comment>
<dbReference type="RefSeq" id="WP_119969942.1">
    <property type="nucleotide sequence ID" value="NZ_CP032416.1"/>
</dbReference>
<comment type="function">
    <text evidence="7">Catalyzes the formation of 4-diphosphocytidyl-2-C-methyl-D-erythritol from CTP and 2-C-methyl-D-erythritol 4-phosphate (MEP).</text>
</comment>
<feature type="site" description="Transition state stabilizer" evidence="7">
    <location>
        <position position="23"/>
    </location>
</feature>
<dbReference type="InterPro" id="IPR050088">
    <property type="entry name" value="IspD/TarI_cytidylyltransf_bact"/>
</dbReference>
<dbReference type="PROSITE" id="PS01295">
    <property type="entry name" value="ISPD"/>
    <property type="match status" value="1"/>
</dbReference>
<dbReference type="FunFam" id="3.90.550.10:FF:000003">
    <property type="entry name" value="2-C-methyl-D-erythritol 4-phosphate cytidylyltransferase"/>
    <property type="match status" value="1"/>
</dbReference>
<organism evidence="8 9">
    <name type="scientific">Clostridium fermenticellae</name>
    <dbReference type="NCBI Taxonomy" id="2068654"/>
    <lineage>
        <taxon>Bacteria</taxon>
        <taxon>Bacillati</taxon>
        <taxon>Bacillota</taxon>
        <taxon>Clostridia</taxon>
        <taxon>Eubacteriales</taxon>
        <taxon>Clostridiaceae</taxon>
        <taxon>Clostridium</taxon>
    </lineage>
</organism>
<dbReference type="UniPathway" id="UPA00056">
    <property type="reaction ID" value="UER00093"/>
</dbReference>
<dbReference type="PANTHER" id="PTHR32125">
    <property type="entry name" value="2-C-METHYL-D-ERYTHRITOL 4-PHOSPHATE CYTIDYLYLTRANSFERASE, CHLOROPLASTIC"/>
    <property type="match status" value="1"/>
</dbReference>
<dbReference type="InterPro" id="IPR034683">
    <property type="entry name" value="IspD/TarI"/>
</dbReference>
<keyword evidence="5 7" id="KW-0548">Nucleotidyltransferase</keyword>
<name>A0A386H0M6_9CLOT</name>
<accession>A0A386H0M6</accession>
<proteinExistence type="inferred from homology"/>